<feature type="binding site" evidence="7">
    <location>
        <position position="143"/>
    </location>
    <ligand>
        <name>phosphoenolpyruvate</name>
        <dbReference type="ChEBI" id="CHEBI:58702"/>
    </ligand>
</feature>
<comment type="subcellular location">
    <subcellularLocation>
        <location evidence="7">Cytoplasm</location>
    </subcellularLocation>
</comment>
<evidence type="ECO:0000259" key="8">
    <source>
        <dbReference type="Pfam" id="PF00275"/>
    </source>
</evidence>
<evidence type="ECO:0000256" key="1">
    <source>
        <dbReference type="ARBA" id="ARBA00004811"/>
    </source>
</evidence>
<reference evidence="9 10" key="1">
    <citation type="submission" date="2019-05" db="EMBL/GenBank/DDBJ databases">
        <title>We sequenced the genome of Paenibacillus hemerocallicola KCTC 33185 for further insight into its adaptation and study the phylogeny of Paenibacillus.</title>
        <authorList>
            <person name="Narsing Rao M.P."/>
        </authorList>
    </citation>
    <scope>NUCLEOTIDE SEQUENCE [LARGE SCALE GENOMIC DNA]</scope>
    <source>
        <strain evidence="9 10">KCTC 33185</strain>
    </source>
</reference>
<dbReference type="OrthoDB" id="9809920at2"/>
<keyword evidence="7" id="KW-0963">Cytoplasm</keyword>
<feature type="binding site" evidence="7">
    <location>
        <position position="433"/>
    </location>
    <ligand>
        <name>phosphoenolpyruvate</name>
        <dbReference type="ChEBI" id="CHEBI:58702"/>
    </ligand>
</feature>
<dbReference type="InterPro" id="IPR001986">
    <property type="entry name" value="Enolpyruvate_Tfrase_dom"/>
</dbReference>
<evidence type="ECO:0000256" key="3">
    <source>
        <dbReference type="ARBA" id="ARBA00022605"/>
    </source>
</evidence>
<dbReference type="EMBL" id="VDCQ01000082">
    <property type="protein sequence ID" value="TNJ60627.1"/>
    <property type="molecule type" value="Genomic_DNA"/>
</dbReference>
<feature type="binding site" evidence="7">
    <location>
        <position position="190"/>
    </location>
    <ligand>
        <name>3-phosphoshikimate</name>
        <dbReference type="ChEBI" id="CHEBI:145989"/>
    </ligand>
</feature>
<organism evidence="9 10">
    <name type="scientific">Paenibacillus hemerocallicola</name>
    <dbReference type="NCBI Taxonomy" id="1172614"/>
    <lineage>
        <taxon>Bacteria</taxon>
        <taxon>Bacillati</taxon>
        <taxon>Bacillota</taxon>
        <taxon>Bacilli</taxon>
        <taxon>Bacillales</taxon>
        <taxon>Paenibacillaceae</taxon>
        <taxon>Paenibacillus</taxon>
    </lineage>
</organism>
<dbReference type="RefSeq" id="WP_139607021.1">
    <property type="nucleotide sequence ID" value="NZ_VDCQ01000082.1"/>
</dbReference>
<gene>
    <name evidence="7 9" type="primary">aroA</name>
    <name evidence="9" type="ORF">FE784_35720</name>
</gene>
<dbReference type="GO" id="GO:0009073">
    <property type="term" value="P:aromatic amino acid family biosynthetic process"/>
    <property type="evidence" value="ECO:0007669"/>
    <property type="project" value="UniProtKB-KW"/>
</dbReference>
<dbReference type="AlphaFoldDB" id="A0A5C4SXA1"/>
<comment type="caution">
    <text evidence="7">Lacks conserved residue(s) required for the propagation of feature annotation.</text>
</comment>
<keyword evidence="10" id="KW-1185">Reference proteome</keyword>
<dbReference type="GO" id="GO:0008652">
    <property type="term" value="P:amino acid biosynthetic process"/>
    <property type="evidence" value="ECO:0007669"/>
    <property type="project" value="UniProtKB-KW"/>
</dbReference>
<feature type="binding site" evidence="7">
    <location>
        <position position="43"/>
    </location>
    <ligand>
        <name>phosphoenolpyruvate</name>
        <dbReference type="ChEBI" id="CHEBI:58702"/>
    </ligand>
</feature>
<feature type="binding site" evidence="7">
    <location>
        <position position="408"/>
    </location>
    <ligand>
        <name>phosphoenolpyruvate</name>
        <dbReference type="ChEBI" id="CHEBI:58702"/>
    </ligand>
</feature>
<dbReference type="Proteomes" id="UP000307943">
    <property type="component" value="Unassembled WGS sequence"/>
</dbReference>
<dbReference type="GO" id="GO:0009423">
    <property type="term" value="P:chorismate biosynthetic process"/>
    <property type="evidence" value="ECO:0007669"/>
    <property type="project" value="UniProtKB-UniRule"/>
</dbReference>
<feature type="active site" description="Proton acceptor" evidence="7">
    <location>
        <position position="334"/>
    </location>
</feature>
<dbReference type="PROSITE" id="PS00885">
    <property type="entry name" value="EPSP_SYNTHASE_2"/>
    <property type="match status" value="1"/>
</dbReference>
<name>A0A5C4SXA1_9BACL</name>
<dbReference type="SUPFAM" id="SSF55205">
    <property type="entry name" value="EPT/RTPC-like"/>
    <property type="match status" value="1"/>
</dbReference>
<dbReference type="GO" id="GO:0005737">
    <property type="term" value="C:cytoplasm"/>
    <property type="evidence" value="ECO:0007669"/>
    <property type="project" value="UniProtKB-SubCell"/>
</dbReference>
<dbReference type="CDD" id="cd01556">
    <property type="entry name" value="EPSP_synthase"/>
    <property type="match status" value="1"/>
</dbReference>
<proteinExistence type="inferred from homology"/>
<evidence type="ECO:0000256" key="4">
    <source>
        <dbReference type="ARBA" id="ARBA00022679"/>
    </source>
</evidence>
<feature type="binding site" evidence="7">
    <location>
        <position position="191"/>
    </location>
    <ligand>
        <name>phosphoenolpyruvate</name>
        <dbReference type="ChEBI" id="CHEBI:58702"/>
    </ligand>
</feature>
<dbReference type="EC" id="2.5.1.19" evidence="7"/>
<protein>
    <recommendedName>
        <fullName evidence="7">3-phosphoshikimate 1-carboxyvinyltransferase</fullName>
        <ecNumber evidence="7">2.5.1.19</ecNumber>
    </recommendedName>
    <alternativeName>
        <fullName evidence="7">5-enolpyruvylshikimate-3-phosphate synthase</fullName>
        <shortName evidence="7">EPSP synthase</shortName>
        <shortName evidence="7">EPSPS</shortName>
    </alternativeName>
</protein>
<sequence>MVKPEPDFIARSPWSALHDIEEARIDPPFRPPEGISIDAPGSKSASNRVLILAAMAEGRSVIRNLLRSDDTYWCIEALRSLGVSIAVGEQEVRIEGTGGAWPNKDAELYLGASGTIARFLPGALAAAEAGRWRLKGSRSLNMRPIGPLVGALNALGANILYAEREGMLPITVGASGLAGGRIEISGDVSSQFVSGVLMASSYAAAPTEIDVPGGIVQHAYVGITVDLMRRFGAVVSHGDTFERIEVKPRRYAGQTTPIEADASTACYYMAYAALTGGRVLISNLNAATLQPDIGFTDILERMGCLVRRGPDGVEVQGPERLRGGFSVSMKEMSDQTMTLAAMAPFADAPVAITDVAHVRHHECDRIAAMCESLRRLGIVAEERADGLTVHPGAPSAGDDALETYDDHRVAMSLALIGSKVPGIRLKDPGCVSKTCPSFFEDMQRLGMQVSLKRRSV</sequence>
<feature type="binding site" evidence="7">
    <location>
        <position position="189"/>
    </location>
    <ligand>
        <name>3-phosphoshikimate</name>
        <dbReference type="ChEBI" id="CHEBI:145989"/>
    </ligand>
</feature>
<keyword evidence="3 7" id="KW-0028">Amino-acid biosynthesis</keyword>
<dbReference type="HAMAP" id="MF_00210">
    <property type="entry name" value="EPSP_synth"/>
    <property type="match status" value="1"/>
</dbReference>
<feature type="binding site" evidence="7">
    <location>
        <position position="43"/>
    </location>
    <ligand>
        <name>3-phosphoshikimate</name>
        <dbReference type="ChEBI" id="CHEBI:145989"/>
    </ligand>
</feature>
<dbReference type="InterPro" id="IPR006264">
    <property type="entry name" value="EPSP_synthase"/>
</dbReference>
<evidence type="ECO:0000256" key="5">
    <source>
        <dbReference type="ARBA" id="ARBA00023141"/>
    </source>
</evidence>
<comment type="pathway">
    <text evidence="1 7">Metabolic intermediate biosynthesis; chorismate biosynthesis; chorismate from D-erythrose 4-phosphate and phosphoenolpyruvate: step 6/7.</text>
</comment>
<comment type="catalytic activity">
    <reaction evidence="6">
        <text>3-phosphoshikimate + phosphoenolpyruvate = 5-O-(1-carboxyvinyl)-3-phosphoshikimate + phosphate</text>
        <dbReference type="Rhea" id="RHEA:21256"/>
        <dbReference type="ChEBI" id="CHEBI:43474"/>
        <dbReference type="ChEBI" id="CHEBI:57701"/>
        <dbReference type="ChEBI" id="CHEBI:58702"/>
        <dbReference type="ChEBI" id="CHEBI:145989"/>
        <dbReference type="EC" id="2.5.1.19"/>
    </reaction>
    <physiologicalReaction direction="left-to-right" evidence="6">
        <dbReference type="Rhea" id="RHEA:21257"/>
    </physiologicalReaction>
</comment>
<evidence type="ECO:0000256" key="2">
    <source>
        <dbReference type="ARBA" id="ARBA00009948"/>
    </source>
</evidence>
<evidence type="ECO:0000256" key="6">
    <source>
        <dbReference type="ARBA" id="ARBA00044633"/>
    </source>
</evidence>
<evidence type="ECO:0000313" key="9">
    <source>
        <dbReference type="EMBL" id="TNJ60627.1"/>
    </source>
</evidence>
<dbReference type="InterPro" id="IPR036968">
    <property type="entry name" value="Enolpyruvate_Tfrase_sf"/>
</dbReference>
<keyword evidence="4 7" id="KW-0808">Transferase</keyword>
<evidence type="ECO:0000256" key="7">
    <source>
        <dbReference type="HAMAP-Rule" id="MF_00210"/>
    </source>
</evidence>
<dbReference type="Gene3D" id="3.65.10.10">
    <property type="entry name" value="Enolpyruvate transferase domain"/>
    <property type="match status" value="2"/>
</dbReference>
<accession>A0A5C4SXA1</accession>
<dbReference type="NCBIfam" id="TIGR01356">
    <property type="entry name" value="aroA"/>
    <property type="match status" value="1"/>
</dbReference>
<feature type="binding site" evidence="7">
    <location>
        <position position="365"/>
    </location>
    <ligand>
        <name>phosphoenolpyruvate</name>
        <dbReference type="ChEBI" id="CHEBI:58702"/>
    </ligand>
</feature>
<feature type="binding site" evidence="7">
    <location>
        <position position="114"/>
    </location>
    <ligand>
        <name>phosphoenolpyruvate</name>
        <dbReference type="ChEBI" id="CHEBI:58702"/>
    </ligand>
</feature>
<dbReference type="PANTHER" id="PTHR21090">
    <property type="entry name" value="AROM/DEHYDROQUINATE SYNTHASE"/>
    <property type="match status" value="1"/>
</dbReference>
<dbReference type="GO" id="GO:0003866">
    <property type="term" value="F:3-phosphoshikimate 1-carboxyvinyltransferase activity"/>
    <property type="evidence" value="ECO:0007669"/>
    <property type="project" value="UniProtKB-UniRule"/>
</dbReference>
<feature type="binding site" evidence="7">
    <location>
        <position position="334"/>
    </location>
    <ligand>
        <name>3-phosphoshikimate</name>
        <dbReference type="ChEBI" id="CHEBI:145989"/>
    </ligand>
</feature>
<dbReference type="PIRSF" id="PIRSF000505">
    <property type="entry name" value="EPSPS"/>
    <property type="match status" value="1"/>
</dbReference>
<dbReference type="PANTHER" id="PTHR21090:SF5">
    <property type="entry name" value="PENTAFUNCTIONAL AROM POLYPEPTIDE"/>
    <property type="match status" value="1"/>
</dbReference>
<feature type="binding site" evidence="7">
    <location>
        <position position="191"/>
    </location>
    <ligand>
        <name>3-phosphoshikimate</name>
        <dbReference type="ChEBI" id="CHEBI:145989"/>
    </ligand>
</feature>
<dbReference type="UniPathway" id="UPA00053">
    <property type="reaction ID" value="UER00089"/>
</dbReference>
<feature type="binding site" evidence="7">
    <location>
        <position position="44"/>
    </location>
    <ligand>
        <name>3-phosphoshikimate</name>
        <dbReference type="ChEBI" id="CHEBI:145989"/>
    </ligand>
</feature>
<dbReference type="InterPro" id="IPR013792">
    <property type="entry name" value="RNA3'P_cycl/enolpyr_Trfase_a/b"/>
</dbReference>
<dbReference type="Pfam" id="PF00275">
    <property type="entry name" value="EPSP_synthase"/>
    <property type="match status" value="1"/>
</dbReference>
<dbReference type="InterPro" id="IPR023193">
    <property type="entry name" value="EPSP_synthase_CS"/>
</dbReference>
<feature type="binding site" evidence="7">
    <location>
        <position position="48"/>
    </location>
    <ligand>
        <name>3-phosphoshikimate</name>
        <dbReference type="ChEBI" id="CHEBI:145989"/>
    </ligand>
</feature>
<comment type="caution">
    <text evidence="9">The sequence shown here is derived from an EMBL/GenBank/DDBJ whole genome shotgun (WGS) entry which is preliminary data.</text>
</comment>
<feature type="binding site" evidence="7">
    <location>
        <position position="361"/>
    </location>
    <ligand>
        <name>3-phosphoshikimate</name>
        <dbReference type="ChEBI" id="CHEBI:145989"/>
    </ligand>
</feature>
<comment type="subunit">
    <text evidence="7">Monomer.</text>
</comment>
<evidence type="ECO:0000313" key="10">
    <source>
        <dbReference type="Proteomes" id="UP000307943"/>
    </source>
</evidence>
<keyword evidence="5 7" id="KW-0057">Aromatic amino acid biosynthesis</keyword>
<comment type="similarity">
    <text evidence="2 7">Belongs to the EPSP synthase family.</text>
</comment>
<comment type="function">
    <text evidence="7">Catalyzes the transfer of the enolpyruvyl moiety of phosphoenolpyruvate (PEP) to the 5-hydroxyl of shikimate-3-phosphate (S3P) to produce enolpyruvyl shikimate-3-phosphate and inorganic phosphate.</text>
</comment>
<feature type="domain" description="Enolpyruvate transferase" evidence="8">
    <location>
        <begin position="37"/>
        <end position="442"/>
    </location>
</feature>